<proteinExistence type="predicted"/>
<evidence type="ECO:0008006" key="3">
    <source>
        <dbReference type="Google" id="ProtNLM"/>
    </source>
</evidence>
<keyword evidence="2" id="KW-1185">Reference proteome</keyword>
<sequence length="429" mass="46801">MAIPHAIILTTRKQESTMSIDCRTRRHCDRRPLDRDEVFDSLIPAALSNNAELAARGLIYKRLPALTFSVDGRSVTLYERNGALRIEAGEASESAVVSLDSSALSDLVQDWATTMGLAMNSRVKMTRGNFEHWIGWEPIFRALFDGRPVHEPGAISISDRNGSDLNLNRSFELDDDPAEISHFLHQAGFLHLRGVFTECEMAAVSADLDASLARARPDDGASWWAGDSKGVQQAVRILFFHEQSAALAELLRDDRLGWLADITGDNLGGDDEGTGWLSAEGLIKPLDIQTGLSDLPWHKDCGQGRHSYYCNGLTIGLSITGADERSGALGVVPGSHRANIQPAGKDDSLDLPALKLVTQTGDLTVHCSDTLHRAYPPIERPRKVVYTGFRQPLMKGDTMEEVPVAKQRAARAQLTNVQNRIAGAGTNTG</sequence>
<reference evidence="1" key="1">
    <citation type="submission" date="2019-02" db="EMBL/GenBank/DDBJ databases">
        <authorList>
            <person name="Li S.-H."/>
        </authorList>
    </citation>
    <scope>NUCLEOTIDE SEQUENCE</scope>
    <source>
        <strain evidence="1">IMCC8485</strain>
    </source>
</reference>
<dbReference type="InterPro" id="IPR008775">
    <property type="entry name" value="Phytyl_CoA_dOase-like"/>
</dbReference>
<evidence type="ECO:0000313" key="1">
    <source>
        <dbReference type="EMBL" id="MCX2973212.1"/>
    </source>
</evidence>
<accession>A0ABT3ST94</accession>
<dbReference type="Proteomes" id="UP001143307">
    <property type="component" value="Unassembled WGS sequence"/>
</dbReference>
<gene>
    <name evidence="1" type="ORF">EYC87_06380</name>
</gene>
<dbReference type="SUPFAM" id="SSF51197">
    <property type="entry name" value="Clavaminate synthase-like"/>
    <property type="match status" value="1"/>
</dbReference>
<dbReference type="EMBL" id="SHNP01000002">
    <property type="protein sequence ID" value="MCX2973212.1"/>
    <property type="molecule type" value="Genomic_DNA"/>
</dbReference>
<protein>
    <recommendedName>
        <fullName evidence="3">Phytanoyl-CoA dioxygenase family protein</fullName>
    </recommendedName>
</protein>
<dbReference type="Gene3D" id="2.60.120.620">
    <property type="entry name" value="q2cbj1_9rhob like domain"/>
    <property type="match status" value="1"/>
</dbReference>
<name>A0ABT3ST94_9GAMM</name>
<comment type="caution">
    <text evidence="1">The sequence shown here is derived from an EMBL/GenBank/DDBJ whole genome shotgun (WGS) entry which is preliminary data.</text>
</comment>
<dbReference type="Pfam" id="PF05721">
    <property type="entry name" value="PhyH"/>
    <property type="match status" value="1"/>
</dbReference>
<evidence type="ECO:0000313" key="2">
    <source>
        <dbReference type="Proteomes" id="UP001143307"/>
    </source>
</evidence>
<organism evidence="1 2">
    <name type="scientific">Candidatus Seongchinamella marina</name>
    <dbReference type="NCBI Taxonomy" id="2518990"/>
    <lineage>
        <taxon>Bacteria</taxon>
        <taxon>Pseudomonadati</taxon>
        <taxon>Pseudomonadota</taxon>
        <taxon>Gammaproteobacteria</taxon>
        <taxon>Cellvibrionales</taxon>
        <taxon>Halieaceae</taxon>
        <taxon>Seongchinamella</taxon>
    </lineage>
</organism>